<comment type="caution">
    <text evidence="1">The sequence shown here is derived from an EMBL/GenBank/DDBJ whole genome shotgun (WGS) entry which is preliminary data.</text>
</comment>
<dbReference type="PANTHER" id="PTHR35871:SF1">
    <property type="entry name" value="CXC1-LIKE CYSTEINE CLUSTER ASSOCIATED WITH KDZ TRANSPOSASES DOMAIN-CONTAINING PROTEIN"/>
    <property type="match status" value="1"/>
</dbReference>
<reference evidence="1 2" key="1">
    <citation type="journal article" date="2018" name="BMC Genomics">
        <title>Comparative genome analyses reveal sequence features reflecting distinct modes of host-adaptation between dicot and monocot powdery mildew.</title>
        <authorList>
            <person name="Wu Y."/>
            <person name="Ma X."/>
            <person name="Pan Z."/>
            <person name="Kale S.D."/>
            <person name="Song Y."/>
            <person name="King H."/>
            <person name="Zhang Q."/>
            <person name="Presley C."/>
            <person name="Deng X."/>
            <person name="Wei C.I."/>
            <person name="Xiao S."/>
        </authorList>
    </citation>
    <scope>NUCLEOTIDE SEQUENCE [LARGE SCALE GENOMIC DNA]</scope>
    <source>
        <strain evidence="1">UMSG2</strain>
    </source>
</reference>
<protein>
    <submittedName>
        <fullName evidence="1">Uncharacterized protein</fullName>
    </submittedName>
</protein>
<dbReference type="PANTHER" id="PTHR35871">
    <property type="entry name" value="EXPRESSED PROTEIN"/>
    <property type="match status" value="1"/>
</dbReference>
<keyword evidence="2" id="KW-1185">Reference proteome</keyword>
<proteinExistence type="predicted"/>
<gene>
    <name evidence="1" type="ORF">OnM2_101030</name>
</gene>
<evidence type="ECO:0000313" key="2">
    <source>
        <dbReference type="Proteomes" id="UP000286134"/>
    </source>
</evidence>
<sequence length="150" mass="17639">MERYEKRMAKYEGMDMDEVIEPALQPNEKELVLVTHYEFCFSSYDGKRTIWVDQEHRHLRPKGEGRSIMVSAFLCECHGPMKLSDEQKLLLPIVPLEVVRIIKPGKNEDGYRRNADLAKQLQEEAIPIFKVLHPNFEAFFMFDYSLNHHA</sequence>
<dbReference type="OrthoDB" id="10044727at2759"/>
<accession>A0A420H8R9</accession>
<dbReference type="EMBL" id="MCFK01010182">
    <property type="protein sequence ID" value="RKF53826.1"/>
    <property type="molecule type" value="Genomic_DNA"/>
</dbReference>
<dbReference type="Proteomes" id="UP000286134">
    <property type="component" value="Unassembled WGS sequence"/>
</dbReference>
<organism evidence="1 2">
    <name type="scientific">Erysiphe neolycopersici</name>
    <dbReference type="NCBI Taxonomy" id="212602"/>
    <lineage>
        <taxon>Eukaryota</taxon>
        <taxon>Fungi</taxon>
        <taxon>Dikarya</taxon>
        <taxon>Ascomycota</taxon>
        <taxon>Pezizomycotina</taxon>
        <taxon>Leotiomycetes</taxon>
        <taxon>Erysiphales</taxon>
        <taxon>Erysiphaceae</taxon>
        <taxon>Erysiphe</taxon>
    </lineage>
</organism>
<name>A0A420H8R9_9PEZI</name>
<evidence type="ECO:0000313" key="1">
    <source>
        <dbReference type="EMBL" id="RKF53826.1"/>
    </source>
</evidence>
<dbReference type="AlphaFoldDB" id="A0A420H8R9"/>